<dbReference type="EMBL" id="JAGIQL010000104">
    <property type="protein sequence ID" value="MBP0460210.1"/>
    <property type="molecule type" value="Genomic_DNA"/>
</dbReference>
<dbReference type="PANTHER" id="PTHR46796">
    <property type="entry name" value="HTH-TYPE TRANSCRIPTIONAL ACTIVATOR RHAS-RELATED"/>
    <property type="match status" value="1"/>
</dbReference>
<dbReference type="Gene3D" id="1.10.10.60">
    <property type="entry name" value="Homeodomain-like"/>
    <property type="match status" value="1"/>
</dbReference>
<gene>
    <name evidence="5" type="ORF">JFN87_22345</name>
</gene>
<dbReference type="GO" id="GO:0043565">
    <property type="term" value="F:sequence-specific DNA binding"/>
    <property type="evidence" value="ECO:0007669"/>
    <property type="project" value="InterPro"/>
</dbReference>
<keyword evidence="3" id="KW-0804">Transcription</keyword>
<dbReference type="Pfam" id="PF12833">
    <property type="entry name" value="HTH_18"/>
    <property type="match status" value="1"/>
</dbReference>
<evidence type="ECO:0000256" key="2">
    <source>
        <dbReference type="ARBA" id="ARBA00023125"/>
    </source>
</evidence>
<evidence type="ECO:0000256" key="1">
    <source>
        <dbReference type="ARBA" id="ARBA00023015"/>
    </source>
</evidence>
<protein>
    <submittedName>
        <fullName evidence="5">Helix-turn-helix domain-containing protein</fullName>
    </submittedName>
</protein>
<evidence type="ECO:0000256" key="3">
    <source>
        <dbReference type="ARBA" id="ARBA00023163"/>
    </source>
</evidence>
<comment type="caution">
    <text evidence="5">The sequence shown here is derived from an EMBL/GenBank/DDBJ whole genome shotgun (WGS) entry which is preliminary data.</text>
</comment>
<keyword evidence="1" id="KW-0805">Transcription regulation</keyword>
<dbReference type="GO" id="GO:0003700">
    <property type="term" value="F:DNA-binding transcription factor activity"/>
    <property type="evidence" value="ECO:0007669"/>
    <property type="project" value="InterPro"/>
</dbReference>
<dbReference type="Pfam" id="PF20240">
    <property type="entry name" value="DUF6597"/>
    <property type="match status" value="1"/>
</dbReference>
<keyword evidence="2" id="KW-0238">DNA-binding</keyword>
<organism evidence="5 6">
    <name type="scientific">Streptomyces montanisoli</name>
    <dbReference type="NCBI Taxonomy" id="2798581"/>
    <lineage>
        <taxon>Bacteria</taxon>
        <taxon>Bacillati</taxon>
        <taxon>Actinomycetota</taxon>
        <taxon>Actinomycetes</taxon>
        <taxon>Kitasatosporales</taxon>
        <taxon>Streptomycetaceae</taxon>
        <taxon>Streptomyces</taxon>
    </lineage>
</organism>
<dbReference type="AlphaFoldDB" id="A0A940RX56"/>
<dbReference type="SMART" id="SM00342">
    <property type="entry name" value="HTH_ARAC"/>
    <property type="match status" value="1"/>
</dbReference>
<dbReference type="RefSeq" id="WP_209342609.1">
    <property type="nucleotide sequence ID" value="NZ_JAGIQL010000104.1"/>
</dbReference>
<dbReference type="InterPro" id="IPR018060">
    <property type="entry name" value="HTH_AraC"/>
</dbReference>
<proteinExistence type="predicted"/>
<accession>A0A940RX56</accession>
<evidence type="ECO:0000313" key="5">
    <source>
        <dbReference type="EMBL" id="MBP0460210.1"/>
    </source>
</evidence>
<dbReference type="PROSITE" id="PS01124">
    <property type="entry name" value="HTH_ARAC_FAMILY_2"/>
    <property type="match status" value="1"/>
</dbReference>
<dbReference type="Proteomes" id="UP000670475">
    <property type="component" value="Unassembled WGS sequence"/>
</dbReference>
<evidence type="ECO:0000259" key="4">
    <source>
        <dbReference type="PROSITE" id="PS01124"/>
    </source>
</evidence>
<name>A0A940RX56_9ACTN</name>
<dbReference type="PANTHER" id="PTHR46796:SF15">
    <property type="entry name" value="BLL1074 PROTEIN"/>
    <property type="match status" value="1"/>
</dbReference>
<reference evidence="5" key="1">
    <citation type="submission" date="2021-03" db="EMBL/GenBank/DDBJ databases">
        <title>Whole genome sequence of Streptomyces bomunensis MMS17-BM035.</title>
        <authorList>
            <person name="Lee J.H."/>
        </authorList>
    </citation>
    <scope>NUCLEOTIDE SEQUENCE</scope>
    <source>
        <strain evidence="5">MMS17-BM035</strain>
    </source>
</reference>
<dbReference type="InterPro" id="IPR050204">
    <property type="entry name" value="AraC_XylS_family_regulators"/>
</dbReference>
<evidence type="ECO:0000313" key="6">
    <source>
        <dbReference type="Proteomes" id="UP000670475"/>
    </source>
</evidence>
<keyword evidence="6" id="KW-1185">Reference proteome</keyword>
<feature type="domain" description="HTH araC/xylS-type" evidence="4">
    <location>
        <begin position="137"/>
        <end position="234"/>
    </location>
</feature>
<sequence>MYSERPSRLGGAVVWRREAGPGGPRPVLPDGCMDLLWIDGTLLVAGPDTRAHSVGLDLASGCAGVRLPPGAAPALLGVDAHELRDLRVPLADVWQARRARPLAGRMSAAGPSRTGVPEAAALEELALGLAAASPAPDPLMRAVADALGRGATVAATAAEAGLGARRLHRRCLAAFGYGPKTLARILRLRRTLALVDAGIPRAAAAARGGCADQSHLARDMRALTGLTLTAYAALDGPAGADVTDP</sequence>
<dbReference type="InterPro" id="IPR046532">
    <property type="entry name" value="DUF6597"/>
</dbReference>